<evidence type="ECO:0008006" key="9">
    <source>
        <dbReference type="Google" id="ProtNLM"/>
    </source>
</evidence>
<dbReference type="EMBL" id="MU855354">
    <property type="protein sequence ID" value="KAK3905563.1"/>
    <property type="molecule type" value="Genomic_DNA"/>
</dbReference>
<evidence type="ECO:0000256" key="3">
    <source>
        <dbReference type="ARBA" id="ARBA00022989"/>
    </source>
</evidence>
<dbReference type="GO" id="GO:0016020">
    <property type="term" value="C:membrane"/>
    <property type="evidence" value="ECO:0007669"/>
    <property type="project" value="UniProtKB-SubCell"/>
</dbReference>
<feature type="compositionally biased region" description="Polar residues" evidence="5">
    <location>
        <begin position="102"/>
        <end position="118"/>
    </location>
</feature>
<dbReference type="PANTHER" id="PTHR15549">
    <property type="entry name" value="PAIRED IMMUNOGLOBULIN-LIKE TYPE 2 RECEPTOR"/>
    <property type="match status" value="1"/>
</dbReference>
<evidence type="ECO:0000256" key="6">
    <source>
        <dbReference type="SAM" id="Phobius"/>
    </source>
</evidence>
<keyword evidence="2 6" id="KW-0812">Transmembrane</keyword>
<gene>
    <name evidence="7" type="ORF">C8A05DRAFT_12639</name>
</gene>
<evidence type="ECO:0000256" key="4">
    <source>
        <dbReference type="ARBA" id="ARBA00023136"/>
    </source>
</evidence>
<reference evidence="7" key="2">
    <citation type="submission" date="2023-05" db="EMBL/GenBank/DDBJ databases">
        <authorList>
            <consortium name="Lawrence Berkeley National Laboratory"/>
            <person name="Steindorff A."/>
            <person name="Hensen N."/>
            <person name="Bonometti L."/>
            <person name="Westerberg I."/>
            <person name="Brannstrom I.O."/>
            <person name="Guillou S."/>
            <person name="Cros-Aarteil S."/>
            <person name="Calhoun S."/>
            <person name="Haridas S."/>
            <person name="Kuo A."/>
            <person name="Mondo S."/>
            <person name="Pangilinan J."/>
            <person name="Riley R."/>
            <person name="Labutti K."/>
            <person name="Andreopoulos B."/>
            <person name="Lipzen A."/>
            <person name="Chen C."/>
            <person name="Yanf M."/>
            <person name="Daum C."/>
            <person name="Ng V."/>
            <person name="Clum A."/>
            <person name="Ohm R."/>
            <person name="Martin F."/>
            <person name="Silar P."/>
            <person name="Natvig D."/>
            <person name="Lalanne C."/>
            <person name="Gautier V."/>
            <person name="Ament-Velasquez S.L."/>
            <person name="Kruys A."/>
            <person name="Hutchinson M.I."/>
            <person name="Powell A.J."/>
            <person name="Barry K."/>
            <person name="Miller A.N."/>
            <person name="Grigoriev I.V."/>
            <person name="Debuchy R."/>
            <person name="Gladieux P."/>
            <person name="Thoren M.H."/>
            <person name="Johannesson H."/>
        </authorList>
    </citation>
    <scope>NUCLEOTIDE SEQUENCE</scope>
    <source>
        <strain evidence="7">CBS 103.79</strain>
    </source>
</reference>
<organism evidence="7 8">
    <name type="scientific">Staphylotrichum tortipilum</name>
    <dbReference type="NCBI Taxonomy" id="2831512"/>
    <lineage>
        <taxon>Eukaryota</taxon>
        <taxon>Fungi</taxon>
        <taxon>Dikarya</taxon>
        <taxon>Ascomycota</taxon>
        <taxon>Pezizomycotina</taxon>
        <taxon>Sordariomycetes</taxon>
        <taxon>Sordariomycetidae</taxon>
        <taxon>Sordariales</taxon>
        <taxon>Chaetomiaceae</taxon>
        <taxon>Staphylotrichum</taxon>
    </lineage>
</organism>
<evidence type="ECO:0000256" key="2">
    <source>
        <dbReference type="ARBA" id="ARBA00022692"/>
    </source>
</evidence>
<protein>
    <recommendedName>
        <fullName evidence="9">Mid2 domain-containing protein</fullName>
    </recommendedName>
</protein>
<feature type="compositionally biased region" description="Low complexity" evidence="5">
    <location>
        <begin position="63"/>
        <end position="89"/>
    </location>
</feature>
<feature type="non-terminal residue" evidence="7">
    <location>
        <position position="1"/>
    </location>
</feature>
<keyword evidence="4 6" id="KW-0472">Membrane</keyword>
<feature type="region of interest" description="Disordered" evidence="5">
    <location>
        <begin position="63"/>
        <end position="126"/>
    </location>
</feature>
<keyword evidence="3 6" id="KW-1133">Transmembrane helix</keyword>
<dbReference type="AlphaFoldDB" id="A0AAN6MSE8"/>
<evidence type="ECO:0000313" key="8">
    <source>
        <dbReference type="Proteomes" id="UP001303889"/>
    </source>
</evidence>
<dbReference type="Proteomes" id="UP001303889">
    <property type="component" value="Unassembled WGS sequence"/>
</dbReference>
<comment type="subcellular location">
    <subcellularLocation>
        <location evidence="1">Membrane</location>
        <topology evidence="1">Single-pass membrane protein</topology>
    </subcellularLocation>
</comment>
<feature type="transmembrane region" description="Helical" evidence="6">
    <location>
        <begin position="142"/>
        <end position="161"/>
    </location>
</feature>
<comment type="caution">
    <text evidence="7">The sequence shown here is derived from an EMBL/GenBank/DDBJ whole genome shotgun (WGS) entry which is preliminary data.</text>
</comment>
<proteinExistence type="predicted"/>
<dbReference type="GO" id="GO:0071944">
    <property type="term" value="C:cell periphery"/>
    <property type="evidence" value="ECO:0007669"/>
    <property type="project" value="UniProtKB-ARBA"/>
</dbReference>
<name>A0AAN6MSE8_9PEZI</name>
<evidence type="ECO:0000256" key="1">
    <source>
        <dbReference type="ARBA" id="ARBA00004167"/>
    </source>
</evidence>
<evidence type="ECO:0000256" key="5">
    <source>
        <dbReference type="SAM" id="MobiDB-lite"/>
    </source>
</evidence>
<keyword evidence="8" id="KW-1185">Reference proteome</keyword>
<dbReference type="InterPro" id="IPR051694">
    <property type="entry name" value="Immunoregulatory_rcpt-like"/>
</dbReference>
<reference evidence="7" key="1">
    <citation type="journal article" date="2023" name="Mol. Phylogenet. Evol.">
        <title>Genome-scale phylogeny and comparative genomics of the fungal order Sordariales.</title>
        <authorList>
            <person name="Hensen N."/>
            <person name="Bonometti L."/>
            <person name="Westerberg I."/>
            <person name="Brannstrom I.O."/>
            <person name="Guillou S."/>
            <person name="Cros-Aarteil S."/>
            <person name="Calhoun S."/>
            <person name="Haridas S."/>
            <person name="Kuo A."/>
            <person name="Mondo S."/>
            <person name="Pangilinan J."/>
            <person name="Riley R."/>
            <person name="LaButti K."/>
            <person name="Andreopoulos B."/>
            <person name="Lipzen A."/>
            <person name="Chen C."/>
            <person name="Yan M."/>
            <person name="Daum C."/>
            <person name="Ng V."/>
            <person name="Clum A."/>
            <person name="Steindorff A."/>
            <person name="Ohm R.A."/>
            <person name="Martin F."/>
            <person name="Silar P."/>
            <person name="Natvig D.O."/>
            <person name="Lalanne C."/>
            <person name="Gautier V."/>
            <person name="Ament-Velasquez S.L."/>
            <person name="Kruys A."/>
            <person name="Hutchinson M.I."/>
            <person name="Powell A.J."/>
            <person name="Barry K."/>
            <person name="Miller A.N."/>
            <person name="Grigoriev I.V."/>
            <person name="Debuchy R."/>
            <person name="Gladieux P."/>
            <person name="Hiltunen Thoren M."/>
            <person name="Johannesson H."/>
        </authorList>
    </citation>
    <scope>NUCLEOTIDE SEQUENCE</scope>
    <source>
        <strain evidence="7">CBS 103.79</strain>
    </source>
</reference>
<accession>A0AAN6MSE8</accession>
<sequence>PVTGVTNGPQKQFDWQVQLYSFDLESSNIFFFWLKEGGVENLGSTKVQTMSSAYFNITDEPLPSSSSALSSTTTTSSSTLSTELSTTDSTPPPSSTSPTSAIPKQQDSEATTDSTPNETAAAAGGGAGDGGGALPVAAQAGIGAGVSIIGLAVIVCGILWFRYLKNQQRILADLHQRAYSQPPDATEMWKLQNPAPTAGQYYHAEMDGNRRLPVEMG</sequence>
<evidence type="ECO:0000313" key="7">
    <source>
        <dbReference type="EMBL" id="KAK3905563.1"/>
    </source>
</evidence>
<dbReference type="PANTHER" id="PTHR15549:SF26">
    <property type="entry name" value="AXIAL BUDDING PATTERN PROTEIN 2-RELATED"/>
    <property type="match status" value="1"/>
</dbReference>